<comment type="caution">
    <text evidence="3">The sequence shown here is derived from an EMBL/GenBank/DDBJ whole genome shotgun (WGS) entry which is preliminary data.</text>
</comment>
<dbReference type="SUPFAM" id="SSF53474">
    <property type="entry name" value="alpha/beta-Hydrolases"/>
    <property type="match status" value="1"/>
</dbReference>
<feature type="transmembrane region" description="Helical" evidence="2">
    <location>
        <begin position="70"/>
        <end position="90"/>
    </location>
</feature>
<organism evidence="3 4">
    <name type="scientific">Sclerotinia nivalis</name>
    <dbReference type="NCBI Taxonomy" id="352851"/>
    <lineage>
        <taxon>Eukaryota</taxon>
        <taxon>Fungi</taxon>
        <taxon>Dikarya</taxon>
        <taxon>Ascomycota</taxon>
        <taxon>Pezizomycotina</taxon>
        <taxon>Leotiomycetes</taxon>
        <taxon>Helotiales</taxon>
        <taxon>Sclerotiniaceae</taxon>
        <taxon>Sclerotinia</taxon>
    </lineage>
</organism>
<keyword evidence="2" id="KW-0472">Membrane</keyword>
<evidence type="ECO:0000256" key="2">
    <source>
        <dbReference type="SAM" id="Phobius"/>
    </source>
</evidence>
<dbReference type="PANTHER" id="PTHR42044:SF1">
    <property type="entry name" value="DUF676 DOMAIN-CONTAINING PROTEIN"/>
    <property type="match status" value="1"/>
</dbReference>
<name>A0A9X0AJ57_9HELO</name>
<dbReference type="InterPro" id="IPR029058">
    <property type="entry name" value="AB_hydrolase_fold"/>
</dbReference>
<gene>
    <name evidence="3" type="ORF">OCU04_007626</name>
</gene>
<evidence type="ECO:0000313" key="4">
    <source>
        <dbReference type="Proteomes" id="UP001152300"/>
    </source>
</evidence>
<protein>
    <submittedName>
        <fullName evidence="3">Uncharacterized protein</fullName>
    </submittedName>
</protein>
<dbReference type="OrthoDB" id="202545at2759"/>
<evidence type="ECO:0000313" key="3">
    <source>
        <dbReference type="EMBL" id="KAJ8063764.1"/>
    </source>
</evidence>
<dbReference type="EMBL" id="JAPEIS010000008">
    <property type="protein sequence ID" value="KAJ8063764.1"/>
    <property type="molecule type" value="Genomic_DNA"/>
</dbReference>
<feature type="region of interest" description="Disordered" evidence="1">
    <location>
        <begin position="280"/>
        <end position="304"/>
    </location>
</feature>
<evidence type="ECO:0000256" key="1">
    <source>
        <dbReference type="SAM" id="MobiDB-lite"/>
    </source>
</evidence>
<accession>A0A9X0AJ57</accession>
<dbReference type="AlphaFoldDB" id="A0A9X0AJ57"/>
<feature type="transmembrane region" description="Helical" evidence="2">
    <location>
        <begin position="96"/>
        <end position="116"/>
    </location>
</feature>
<sequence>MAIKFYPSQIGSIFITPLSYTGSPFKLLLADLWLVFINLGYFFKVFEPWTPALSGYLCELSFTWKNNRDLGLHVFLFFLQLLFLLSIPIWVLMPVWAVAIGFTTFWVFNYSICYVLNGPRSVRTYGSAREYAQGRAKHAEERWLYLNGICTGRHWLKCSVDRLALTFGRPVMGIHNRTNGFIFDLIECLVQRNLNYATTDIRIAYPILKGELYDKHVERVILICHSQGGIEGSMIIDWLLAEIPQDLLRKLEVYTFGNAANHFNNPHLRREYQKCALTNPSLPADSAGSKRPVEPRANRNRNGKSIPHIEHYAHTYEIVSRIGILHFANNYAHDKFAARFMGRIFEVEATGHMFVQHYLDTMFPLSERVRERLQGGGGCTGQRPDNSWGLERVDEDAEFMNSVVERRGRVKPGDRLGREDWEVSLVRDPEGGFRGANVAEEGKPGIDAMREFQVKLFSRLWLYRNGESPEDEY</sequence>
<keyword evidence="2" id="KW-0812">Transmembrane</keyword>
<keyword evidence="4" id="KW-1185">Reference proteome</keyword>
<reference evidence="3" key="1">
    <citation type="submission" date="2022-11" db="EMBL/GenBank/DDBJ databases">
        <title>Genome Resource of Sclerotinia nivalis Strain SnTB1, a Plant Pathogen Isolated from American Ginseng.</title>
        <authorList>
            <person name="Fan S."/>
        </authorList>
    </citation>
    <scope>NUCLEOTIDE SEQUENCE</scope>
    <source>
        <strain evidence="3">SnTB1</strain>
    </source>
</reference>
<dbReference type="Proteomes" id="UP001152300">
    <property type="component" value="Unassembled WGS sequence"/>
</dbReference>
<proteinExistence type="predicted"/>
<dbReference type="PANTHER" id="PTHR42044">
    <property type="entry name" value="DUF676 DOMAIN-CONTAINING PROTEIN-RELATED"/>
    <property type="match status" value="1"/>
</dbReference>
<keyword evidence="2" id="KW-1133">Transmembrane helix</keyword>